<proteinExistence type="predicted"/>
<gene>
    <name evidence="2" type="ORF">EXN66_Car013187</name>
</gene>
<keyword evidence="3" id="KW-1185">Reference proteome</keyword>
<dbReference type="EMBL" id="CM015724">
    <property type="protein sequence ID" value="KAF3697507.1"/>
    <property type="molecule type" value="Genomic_DNA"/>
</dbReference>
<accession>A0A6G1Q4S5</accession>
<name>A0A6G1Q4S5_CHAAH</name>
<reference evidence="3" key="2">
    <citation type="submission" date="2019-02" db="EMBL/GenBank/DDBJ databases">
        <title>Opniocepnalus argus Var Kimnra genome.</title>
        <authorList>
            <person name="Zhou C."/>
            <person name="Xiao S."/>
        </authorList>
    </citation>
    <scope>NUCLEOTIDE SEQUENCE [LARGE SCALE GENOMIC DNA]</scope>
</reference>
<feature type="region of interest" description="Disordered" evidence="1">
    <location>
        <begin position="36"/>
        <end position="65"/>
    </location>
</feature>
<protein>
    <submittedName>
        <fullName evidence="2">Uncharacterized protein</fullName>
    </submittedName>
</protein>
<evidence type="ECO:0000256" key="1">
    <source>
        <dbReference type="SAM" id="MobiDB-lite"/>
    </source>
</evidence>
<evidence type="ECO:0000313" key="3">
    <source>
        <dbReference type="Proteomes" id="UP000503349"/>
    </source>
</evidence>
<evidence type="ECO:0000313" key="2">
    <source>
        <dbReference type="EMBL" id="KAF3697507.1"/>
    </source>
</evidence>
<dbReference type="Proteomes" id="UP000503349">
    <property type="component" value="Chromosome 13"/>
</dbReference>
<organism evidence="2 3">
    <name type="scientific">Channa argus</name>
    <name type="common">Northern snakehead</name>
    <name type="synonym">Ophicephalus argus</name>
    <dbReference type="NCBI Taxonomy" id="215402"/>
    <lineage>
        <taxon>Eukaryota</taxon>
        <taxon>Metazoa</taxon>
        <taxon>Chordata</taxon>
        <taxon>Craniata</taxon>
        <taxon>Vertebrata</taxon>
        <taxon>Euteleostomi</taxon>
        <taxon>Actinopterygii</taxon>
        <taxon>Neopterygii</taxon>
        <taxon>Teleostei</taxon>
        <taxon>Neoteleostei</taxon>
        <taxon>Acanthomorphata</taxon>
        <taxon>Anabantaria</taxon>
        <taxon>Anabantiformes</taxon>
        <taxon>Channoidei</taxon>
        <taxon>Channidae</taxon>
        <taxon>Channa</taxon>
    </lineage>
</organism>
<dbReference type="AlphaFoldDB" id="A0A6G1Q4S5"/>
<reference evidence="2 3" key="1">
    <citation type="submission" date="2019-02" db="EMBL/GenBank/DDBJ databases">
        <title>Opniocepnalus argus genome.</title>
        <authorList>
            <person name="Zhou C."/>
            <person name="Xiao S."/>
        </authorList>
    </citation>
    <scope>NUCLEOTIDE SEQUENCE [LARGE SCALE GENOMIC DNA]</scope>
    <source>
        <strain evidence="2">OARG1902GOOAL</strain>
        <tissue evidence="2">Muscle</tissue>
    </source>
</reference>
<sequence>MFVKFVQIATGQFPSLQSENIYMQIFINTFTVSRGQRQGETGSAPADPGPPLLRRNNLKPSEEEGVAGWTWTDEALQGHCQKFPDPSPCLLREL</sequence>